<name>A0A4R4Q6Y0_9ACTN</name>
<gene>
    <name evidence="2" type="ORF">E1261_12795</name>
</gene>
<dbReference type="AlphaFoldDB" id="A0A4R4Q6Y0"/>
<protein>
    <submittedName>
        <fullName evidence="2">MBL fold metallo-hydrolase</fullName>
    </submittedName>
</protein>
<proteinExistence type="predicted"/>
<organism evidence="2 3">
    <name type="scientific">Kribbella albertanoniae</name>
    <dbReference type="NCBI Taxonomy" id="1266829"/>
    <lineage>
        <taxon>Bacteria</taxon>
        <taxon>Bacillati</taxon>
        <taxon>Actinomycetota</taxon>
        <taxon>Actinomycetes</taxon>
        <taxon>Propionibacteriales</taxon>
        <taxon>Kribbellaceae</taxon>
        <taxon>Kribbella</taxon>
    </lineage>
</organism>
<dbReference type="GO" id="GO:0042781">
    <property type="term" value="F:3'-tRNA processing endoribonuclease activity"/>
    <property type="evidence" value="ECO:0007669"/>
    <property type="project" value="TreeGrafter"/>
</dbReference>
<dbReference type="Gene3D" id="3.60.15.10">
    <property type="entry name" value="Ribonuclease Z/Hydroxyacylglutathione hydrolase-like"/>
    <property type="match status" value="1"/>
</dbReference>
<reference evidence="2 3" key="1">
    <citation type="submission" date="2019-03" db="EMBL/GenBank/DDBJ databases">
        <title>Draft genome sequences of novel Actinobacteria.</title>
        <authorList>
            <person name="Sahin N."/>
            <person name="Ay H."/>
            <person name="Saygin H."/>
        </authorList>
    </citation>
    <scope>NUCLEOTIDE SEQUENCE [LARGE SCALE GENOMIC DNA]</scope>
    <source>
        <strain evidence="2 3">JCM 30547</strain>
    </source>
</reference>
<feature type="domain" description="Metallo-beta-lactamase" evidence="1">
    <location>
        <begin position="20"/>
        <end position="218"/>
    </location>
</feature>
<dbReference type="SUPFAM" id="SSF56281">
    <property type="entry name" value="Metallo-hydrolase/oxidoreductase"/>
    <property type="match status" value="1"/>
</dbReference>
<dbReference type="Pfam" id="PF12706">
    <property type="entry name" value="Lactamase_B_2"/>
    <property type="match status" value="1"/>
</dbReference>
<sequence>MSLSLQILGASCAVPNPGAATSCYLLRTATTTVLLECGHGAIGKLAGQADPGDLDAVVITHMHPDHCMDLVALRNYWFVHRSDRLPLHLPSNGPSVLRGIAVALELPADYFDRVFDIRSYGPEQPLTIGQLRFESLRTRHNTVANAVRVSDPDGRNLVFSSDTGWFAEFEDFARGTDLLLLELTDARTPDGPDRWHLCPRDGARIINAAQPSEVLLTHYFAASAAQILQDVSEACPGVGVELAVEGESHHVGH</sequence>
<dbReference type="CDD" id="cd07716">
    <property type="entry name" value="RNaseZ_short-form-like_MBL-fold"/>
    <property type="match status" value="1"/>
</dbReference>
<accession>A0A4R4Q6Y0</accession>
<dbReference type="PANTHER" id="PTHR46018:SF4">
    <property type="entry name" value="METALLO-HYDROLASE YHFI-RELATED"/>
    <property type="match status" value="1"/>
</dbReference>
<evidence type="ECO:0000313" key="2">
    <source>
        <dbReference type="EMBL" id="TDC30682.1"/>
    </source>
</evidence>
<dbReference type="RefSeq" id="WP_132406148.1">
    <property type="nucleotide sequence ID" value="NZ_SMKA01000042.1"/>
</dbReference>
<evidence type="ECO:0000259" key="1">
    <source>
        <dbReference type="SMART" id="SM00849"/>
    </source>
</evidence>
<dbReference type="OrthoDB" id="9800940at2"/>
<dbReference type="SMART" id="SM00849">
    <property type="entry name" value="Lactamase_B"/>
    <property type="match status" value="1"/>
</dbReference>
<evidence type="ECO:0000313" key="3">
    <source>
        <dbReference type="Proteomes" id="UP000295075"/>
    </source>
</evidence>
<dbReference type="InterPro" id="IPR036866">
    <property type="entry name" value="RibonucZ/Hydroxyglut_hydro"/>
</dbReference>
<dbReference type="EMBL" id="SMKA01000042">
    <property type="protein sequence ID" value="TDC30682.1"/>
    <property type="molecule type" value="Genomic_DNA"/>
</dbReference>
<comment type="caution">
    <text evidence="2">The sequence shown here is derived from an EMBL/GenBank/DDBJ whole genome shotgun (WGS) entry which is preliminary data.</text>
</comment>
<dbReference type="InterPro" id="IPR001279">
    <property type="entry name" value="Metallo-B-lactamas"/>
</dbReference>
<dbReference type="Proteomes" id="UP000295075">
    <property type="component" value="Unassembled WGS sequence"/>
</dbReference>
<keyword evidence="3" id="KW-1185">Reference proteome</keyword>
<keyword evidence="2" id="KW-0378">Hydrolase</keyword>
<dbReference type="PANTHER" id="PTHR46018">
    <property type="entry name" value="ZINC PHOSPHODIESTERASE ELAC PROTEIN 1"/>
    <property type="match status" value="1"/>
</dbReference>